<keyword evidence="2" id="KW-0479">Metal-binding</keyword>
<comment type="caution">
    <text evidence="6">The sequence shown here is derived from an EMBL/GenBank/DDBJ whole genome shotgun (WGS) entry which is preliminary data.</text>
</comment>
<name>A0A844G4Z7_9BACT</name>
<dbReference type="GO" id="GO:0046872">
    <property type="term" value="F:metal ion binding"/>
    <property type="evidence" value="ECO:0007669"/>
    <property type="project" value="UniProtKB-KW"/>
</dbReference>
<evidence type="ECO:0000313" key="7">
    <source>
        <dbReference type="Proteomes" id="UP000435649"/>
    </source>
</evidence>
<dbReference type="AlphaFoldDB" id="A0A844G4Z7"/>
<evidence type="ECO:0000313" key="6">
    <source>
        <dbReference type="EMBL" id="MST97972.1"/>
    </source>
</evidence>
<protein>
    <submittedName>
        <fullName evidence="6">(Fe-S)-binding protein</fullName>
    </submittedName>
</protein>
<reference evidence="6 7" key="1">
    <citation type="submission" date="2019-08" db="EMBL/GenBank/DDBJ databases">
        <title>In-depth cultivation of the pig gut microbiome towards novel bacterial diversity and tailored functional studies.</title>
        <authorList>
            <person name="Wylensek D."/>
            <person name="Hitch T.C.A."/>
            <person name="Clavel T."/>
        </authorList>
    </citation>
    <scope>NUCLEOTIDE SEQUENCE [LARGE SCALE GENOMIC DNA]</scope>
    <source>
        <strain evidence="6 7">BBE-744-WT-12</strain>
    </source>
</reference>
<evidence type="ECO:0000256" key="4">
    <source>
        <dbReference type="ARBA" id="ARBA00023004"/>
    </source>
</evidence>
<evidence type="ECO:0000256" key="3">
    <source>
        <dbReference type="ARBA" id="ARBA00023002"/>
    </source>
</evidence>
<dbReference type="GO" id="GO:0005886">
    <property type="term" value="C:plasma membrane"/>
    <property type="evidence" value="ECO:0007669"/>
    <property type="project" value="TreeGrafter"/>
</dbReference>
<dbReference type="InterPro" id="IPR051460">
    <property type="entry name" value="HdrC_iron-sulfur_subunit"/>
</dbReference>
<dbReference type="GO" id="GO:0051539">
    <property type="term" value="F:4 iron, 4 sulfur cluster binding"/>
    <property type="evidence" value="ECO:0007669"/>
    <property type="project" value="UniProtKB-KW"/>
</dbReference>
<keyword evidence="7" id="KW-1185">Reference proteome</keyword>
<dbReference type="PANTHER" id="PTHR43255">
    <property type="entry name" value="IRON-SULFUR-BINDING OXIDOREDUCTASE FADF-RELATED-RELATED"/>
    <property type="match status" value="1"/>
</dbReference>
<dbReference type="RefSeq" id="WP_154419098.1">
    <property type="nucleotide sequence ID" value="NZ_CALXOB010000029.1"/>
</dbReference>
<organism evidence="6 7">
    <name type="scientific">Victivallis lenta</name>
    <dbReference type="NCBI Taxonomy" id="2606640"/>
    <lineage>
        <taxon>Bacteria</taxon>
        <taxon>Pseudomonadati</taxon>
        <taxon>Lentisphaerota</taxon>
        <taxon>Lentisphaeria</taxon>
        <taxon>Victivallales</taxon>
        <taxon>Victivallaceae</taxon>
        <taxon>Victivallis</taxon>
    </lineage>
</organism>
<sequence length="346" mass="37194">MNIDSFAEVISACRFCFMCRHLSAVGQAGCREADTPRGRALIADTVRMHPEKISDADFVDAVYRSDLSGANRFHCDGCHDGRGYDEIGLQLALRRDIVEAGAEPERVKKLADELEATAEWKTEGSGDVLYFVDRYTKEIPAVAQSFAKLAARGRIAYRTVTGGCIGKALGVLGYAARSKAVAEKFAAFVNGLGAKALVVSNPAAYDALVNDYGKYGIGLKVKVMHSSEFIAGLKLDFRQCGEAVCCLESDYLKNYVKNYPYPAELLKQLGVVCKPFGTNDEESYTAGEGAVVLPLLNPQLAKLLAGQVAARAGEELSVTASPYTRRVLAGAGLNVLTLEELAAKSL</sequence>
<evidence type="ECO:0000256" key="1">
    <source>
        <dbReference type="ARBA" id="ARBA00022485"/>
    </source>
</evidence>
<gene>
    <name evidence="6" type="ORF">FYJ85_13075</name>
</gene>
<keyword evidence="5" id="KW-0411">Iron-sulfur</keyword>
<dbReference type="GO" id="GO:0016491">
    <property type="term" value="F:oxidoreductase activity"/>
    <property type="evidence" value="ECO:0007669"/>
    <property type="project" value="UniProtKB-KW"/>
</dbReference>
<dbReference type="Proteomes" id="UP000435649">
    <property type="component" value="Unassembled WGS sequence"/>
</dbReference>
<evidence type="ECO:0000256" key="2">
    <source>
        <dbReference type="ARBA" id="ARBA00022723"/>
    </source>
</evidence>
<keyword evidence="4" id="KW-0408">Iron</keyword>
<evidence type="ECO:0000256" key="5">
    <source>
        <dbReference type="ARBA" id="ARBA00023014"/>
    </source>
</evidence>
<keyword evidence="1" id="KW-0004">4Fe-4S</keyword>
<dbReference type="PANTHER" id="PTHR43255:SF1">
    <property type="entry name" value="IRON-SULFUR-BINDING OXIDOREDUCTASE FADF-RELATED"/>
    <property type="match status" value="1"/>
</dbReference>
<dbReference type="EMBL" id="VUNS01000014">
    <property type="protein sequence ID" value="MST97972.1"/>
    <property type="molecule type" value="Genomic_DNA"/>
</dbReference>
<accession>A0A844G4Z7</accession>
<proteinExistence type="predicted"/>
<keyword evidence="3" id="KW-0560">Oxidoreductase</keyword>